<dbReference type="RefSeq" id="WP_353981676.1">
    <property type="nucleotide sequence ID" value="NZ_CP159578.1"/>
</dbReference>
<gene>
    <name evidence="1" type="ORF">ABV408_06675</name>
</gene>
<dbReference type="EMBL" id="CP159578">
    <property type="protein sequence ID" value="XCJ80866.1"/>
    <property type="molecule type" value="Genomic_DNA"/>
</dbReference>
<proteinExistence type="predicted"/>
<name>A0AB74UA15_9GAMM</name>
<reference evidence="1" key="1">
    <citation type="submission" date="2024-06" db="EMBL/GenBank/DDBJ databases">
        <title>Complete genome of Salinicola endophyticus HNIBRBA4755.</title>
        <authorList>
            <person name="Shin S.Y."/>
            <person name="Kang H."/>
            <person name="Song J."/>
        </authorList>
    </citation>
    <scope>NUCLEOTIDE SEQUENCE</scope>
    <source>
        <strain evidence="1">HNIBRBA4755</strain>
    </source>
</reference>
<accession>A0AB74UA15</accession>
<dbReference type="AlphaFoldDB" id="A0AB74UA15"/>
<evidence type="ECO:0000313" key="1">
    <source>
        <dbReference type="EMBL" id="XCJ80866.1"/>
    </source>
</evidence>
<sequence>MTESRKAKRPSIYLSPPLQSVADAIKEGQSLSQRLATIAERYELICRQVPALTEAERDMLGNTLSGSFVEPLLIKHLDAELEDSDAGDPSALRDLAARVRDMSYAERVAMVESLGF</sequence>
<protein>
    <submittedName>
        <fullName evidence="1">Uncharacterized protein</fullName>
    </submittedName>
</protein>
<organism evidence="1">
    <name type="scientific">Salinicola endophyticus</name>
    <dbReference type="NCBI Taxonomy" id="1949083"/>
    <lineage>
        <taxon>Bacteria</taxon>
        <taxon>Pseudomonadati</taxon>
        <taxon>Pseudomonadota</taxon>
        <taxon>Gammaproteobacteria</taxon>
        <taxon>Oceanospirillales</taxon>
        <taxon>Halomonadaceae</taxon>
        <taxon>Salinicola</taxon>
    </lineage>
</organism>